<evidence type="ECO:0000256" key="8">
    <source>
        <dbReference type="ARBA" id="ARBA00022691"/>
    </source>
</evidence>
<evidence type="ECO:0000313" key="11">
    <source>
        <dbReference type="Proteomes" id="UP000676649"/>
    </source>
</evidence>
<dbReference type="RefSeq" id="WP_215583601.1">
    <property type="nucleotide sequence ID" value="NZ_CP073754.1"/>
</dbReference>
<feature type="binding site" evidence="9">
    <location>
        <position position="10"/>
    </location>
    <ligand>
        <name>S-adenosyl-L-methionine</name>
        <dbReference type="ChEBI" id="CHEBI:59789"/>
    </ligand>
</feature>
<name>A0A975MPV0_9GAMM</name>
<dbReference type="KEGG" id="mpad:KEF85_04950"/>
<keyword evidence="8 9" id="KW-0949">S-adenosyl-L-methionine</keyword>
<dbReference type="NCBIfam" id="NF009732">
    <property type="entry name" value="PRK13255.1"/>
    <property type="match status" value="1"/>
</dbReference>
<keyword evidence="5 9" id="KW-0963">Cytoplasm</keyword>
<evidence type="ECO:0000256" key="5">
    <source>
        <dbReference type="ARBA" id="ARBA00022490"/>
    </source>
</evidence>
<dbReference type="Pfam" id="PF05724">
    <property type="entry name" value="TPMT"/>
    <property type="match status" value="1"/>
</dbReference>
<evidence type="ECO:0000256" key="6">
    <source>
        <dbReference type="ARBA" id="ARBA00022603"/>
    </source>
</evidence>
<organism evidence="10 11">
    <name type="scientific">Methylomonas paludis</name>
    <dbReference type="NCBI Taxonomy" id="1173101"/>
    <lineage>
        <taxon>Bacteria</taxon>
        <taxon>Pseudomonadati</taxon>
        <taxon>Pseudomonadota</taxon>
        <taxon>Gammaproteobacteria</taxon>
        <taxon>Methylococcales</taxon>
        <taxon>Methylococcaceae</taxon>
        <taxon>Methylomonas</taxon>
    </lineage>
</organism>
<dbReference type="InterPro" id="IPR029063">
    <property type="entry name" value="SAM-dependent_MTases_sf"/>
</dbReference>
<evidence type="ECO:0000256" key="3">
    <source>
        <dbReference type="ARBA" id="ARBA00008145"/>
    </source>
</evidence>
<dbReference type="CDD" id="cd02440">
    <property type="entry name" value="AdoMet_MTases"/>
    <property type="match status" value="1"/>
</dbReference>
<dbReference type="Gene3D" id="3.40.50.150">
    <property type="entry name" value="Vaccinia Virus protein VP39"/>
    <property type="match status" value="1"/>
</dbReference>
<evidence type="ECO:0000256" key="1">
    <source>
        <dbReference type="ARBA" id="ARBA00000903"/>
    </source>
</evidence>
<accession>A0A975MPV0</accession>
<dbReference type="SUPFAM" id="SSF53335">
    <property type="entry name" value="S-adenosyl-L-methionine-dependent methyltransferases"/>
    <property type="match status" value="1"/>
</dbReference>
<dbReference type="GO" id="GO:0010038">
    <property type="term" value="P:response to metal ion"/>
    <property type="evidence" value="ECO:0007669"/>
    <property type="project" value="InterPro"/>
</dbReference>
<sequence length="218" mass="25211">MQHDFWHQRWEQNQIGFHSHEINPHLQRFWPTLAVNTGSRVFVPLCGKSNDMLWLLAQGYQVVGVELSPKAVNAFFADNNLHPTVRHQGDFLIHEIDGLQIICGDFFKLSPADVGHIDAVYDRAALVALPPDMRLNYVFHLASLLEPGQQILLLTFEYPQHEMPGPPFSVPSNEIEMLYGHWCTIDILTSAEILKRELRFMEHGLRTLYEQVYRLIVR</sequence>
<dbReference type="GO" id="GO:0005737">
    <property type="term" value="C:cytoplasm"/>
    <property type="evidence" value="ECO:0007669"/>
    <property type="project" value="UniProtKB-SubCell"/>
</dbReference>
<dbReference type="PIRSF" id="PIRSF023956">
    <property type="entry name" value="Thiopurine_S-methyltransferase"/>
    <property type="match status" value="1"/>
</dbReference>
<feature type="binding site" evidence="9">
    <location>
        <position position="45"/>
    </location>
    <ligand>
        <name>S-adenosyl-L-methionine</name>
        <dbReference type="ChEBI" id="CHEBI:59789"/>
    </ligand>
</feature>
<dbReference type="InterPro" id="IPR025835">
    <property type="entry name" value="Thiopurine_S-MeTrfase"/>
</dbReference>
<evidence type="ECO:0000256" key="4">
    <source>
        <dbReference type="ARBA" id="ARBA00011905"/>
    </source>
</evidence>
<dbReference type="AlphaFoldDB" id="A0A975MPV0"/>
<dbReference type="GO" id="GO:0032259">
    <property type="term" value="P:methylation"/>
    <property type="evidence" value="ECO:0007669"/>
    <property type="project" value="UniProtKB-KW"/>
</dbReference>
<evidence type="ECO:0000256" key="9">
    <source>
        <dbReference type="HAMAP-Rule" id="MF_00812"/>
    </source>
</evidence>
<comment type="catalytic activity">
    <reaction evidence="1 9">
        <text>S-adenosyl-L-methionine + a thiopurine = S-adenosyl-L-homocysteine + a thiopurine S-methylether.</text>
        <dbReference type="EC" id="2.1.1.67"/>
    </reaction>
</comment>
<feature type="binding site" evidence="9">
    <location>
        <position position="66"/>
    </location>
    <ligand>
        <name>S-adenosyl-L-methionine</name>
        <dbReference type="ChEBI" id="CHEBI:59789"/>
    </ligand>
</feature>
<comment type="subcellular location">
    <subcellularLocation>
        <location evidence="2 9">Cytoplasm</location>
    </subcellularLocation>
</comment>
<keyword evidence="6 9" id="KW-0489">Methyltransferase</keyword>
<gene>
    <name evidence="9" type="primary">tpm</name>
    <name evidence="10" type="ORF">KEF85_04950</name>
</gene>
<protein>
    <recommendedName>
        <fullName evidence="4 9">Thiopurine S-methyltransferase</fullName>
        <ecNumber evidence="4 9">2.1.1.67</ecNumber>
    </recommendedName>
    <alternativeName>
        <fullName evidence="9">Thiopurine methyltransferase</fullName>
    </alternativeName>
</protein>
<keyword evidence="11" id="KW-1185">Reference proteome</keyword>
<evidence type="ECO:0000256" key="7">
    <source>
        <dbReference type="ARBA" id="ARBA00022679"/>
    </source>
</evidence>
<proteinExistence type="inferred from homology"/>
<dbReference type="NCBIfam" id="TIGR03840">
    <property type="entry name" value="TMPT_Se_Te"/>
    <property type="match status" value="1"/>
</dbReference>
<dbReference type="FunFam" id="3.40.50.150:FF:000101">
    <property type="entry name" value="Thiopurine S-methyltransferase"/>
    <property type="match status" value="1"/>
</dbReference>
<dbReference type="HAMAP" id="MF_00812">
    <property type="entry name" value="Thiopur_methtran"/>
    <property type="match status" value="1"/>
</dbReference>
<dbReference type="EMBL" id="CP073754">
    <property type="protein sequence ID" value="QWF71821.1"/>
    <property type="molecule type" value="Genomic_DNA"/>
</dbReference>
<dbReference type="InterPro" id="IPR022474">
    <property type="entry name" value="Thiopur_S-MeTfrase_Se/Te_detox"/>
</dbReference>
<dbReference type="EC" id="2.1.1.67" evidence="4 9"/>
<feature type="binding site" evidence="9">
    <location>
        <position position="123"/>
    </location>
    <ligand>
        <name>S-adenosyl-L-methionine</name>
        <dbReference type="ChEBI" id="CHEBI:59789"/>
    </ligand>
</feature>
<evidence type="ECO:0000256" key="2">
    <source>
        <dbReference type="ARBA" id="ARBA00004496"/>
    </source>
</evidence>
<comment type="similarity">
    <text evidence="3 9">Belongs to the class I-like SAM-binding methyltransferase superfamily. TPMT family.</text>
</comment>
<dbReference type="PANTHER" id="PTHR10259:SF11">
    <property type="entry name" value="THIOPURINE S-METHYLTRANSFERASE"/>
    <property type="match status" value="1"/>
</dbReference>
<keyword evidence="7 9" id="KW-0808">Transferase</keyword>
<dbReference type="Proteomes" id="UP000676649">
    <property type="component" value="Chromosome"/>
</dbReference>
<dbReference type="PANTHER" id="PTHR10259">
    <property type="entry name" value="THIOPURINE S-METHYLTRANSFERASE"/>
    <property type="match status" value="1"/>
</dbReference>
<dbReference type="GO" id="GO:0008119">
    <property type="term" value="F:thiopurine S-methyltransferase activity"/>
    <property type="evidence" value="ECO:0007669"/>
    <property type="project" value="UniProtKB-UniRule"/>
</dbReference>
<evidence type="ECO:0000313" key="10">
    <source>
        <dbReference type="EMBL" id="QWF71821.1"/>
    </source>
</evidence>
<dbReference type="PROSITE" id="PS51585">
    <property type="entry name" value="SAM_MT_TPMT"/>
    <property type="match status" value="1"/>
</dbReference>
<reference evidence="10" key="1">
    <citation type="submission" date="2021-04" db="EMBL/GenBank/DDBJ databases">
        <title>Draft genome sequence data of methanotrophic Methylovulum sp. strain S1L and Methylomonas sp. strain S2AM isolated from boreal lake water columns.</title>
        <authorList>
            <person name="Rissanen A.J."/>
            <person name="Mangayil R."/>
            <person name="Svenning M.M."/>
            <person name="Khanongnuch R."/>
        </authorList>
    </citation>
    <scope>NUCLEOTIDE SEQUENCE</scope>
    <source>
        <strain evidence="10">S2AM</strain>
    </source>
</reference>
<dbReference type="InterPro" id="IPR008854">
    <property type="entry name" value="TPMT"/>
</dbReference>